<sequence>MTGPHRRHTTSSHDFRLLWTASAADSLGTQVSGVVLPLLLLAAGHSPALAGAVVSVSLLAGLAAGPFAAVLADRGARRPLMICAALTGAAAMGAVAFLATGDRPPLGALCLAVTVERIATCVYAAAAQGWVAAVVAPAGYPRAVSRLQAGEQGALVVGPVLGGALFHAARWLPFAVDAFTYLLAVVCVRGVRTDLSLGTGRGPGRRGAATVLTDLREGLRFVGGRPFLRGVLWWMTGVNGVLAALYYGAVFTLERNGAGTVAIGTVLAVAGAAGVAGALIAPRLARRVSAARLTVLVSWAVVVVAAGLALATGAWAYGALFAMVSLLVPTLAVLLAARAIAVTPPDLQARVGTVLNTVSGIATTAAPLVAGALVAVAGTAGVAVAGAGVMALVAVYASRVVAPALRASEDGAAAAALPDAAREEAG</sequence>
<feature type="transmembrane region" description="Helical" evidence="6">
    <location>
        <begin position="230"/>
        <end position="249"/>
    </location>
</feature>
<comment type="caution">
    <text evidence="8">The sequence shown here is derived from an EMBL/GenBank/DDBJ whole genome shotgun (WGS) entry which is preliminary data.</text>
</comment>
<evidence type="ECO:0000256" key="1">
    <source>
        <dbReference type="ARBA" id="ARBA00004651"/>
    </source>
</evidence>
<comment type="subcellular location">
    <subcellularLocation>
        <location evidence="1">Cell membrane</location>
        <topology evidence="1">Multi-pass membrane protein</topology>
    </subcellularLocation>
</comment>
<dbReference type="SUPFAM" id="SSF103473">
    <property type="entry name" value="MFS general substrate transporter"/>
    <property type="match status" value="1"/>
</dbReference>
<keyword evidence="3 6" id="KW-0812">Transmembrane</keyword>
<dbReference type="InterPro" id="IPR011701">
    <property type="entry name" value="MFS"/>
</dbReference>
<name>A0ABU2S768_9ACTN</name>
<keyword evidence="2" id="KW-1003">Cell membrane</keyword>
<keyword evidence="4 6" id="KW-1133">Transmembrane helix</keyword>
<dbReference type="PROSITE" id="PS50850">
    <property type="entry name" value="MFS"/>
    <property type="match status" value="1"/>
</dbReference>
<feature type="transmembrane region" description="Helical" evidence="6">
    <location>
        <begin position="171"/>
        <end position="191"/>
    </location>
</feature>
<evidence type="ECO:0000256" key="2">
    <source>
        <dbReference type="ARBA" id="ARBA00022475"/>
    </source>
</evidence>
<feature type="transmembrane region" description="Helical" evidence="6">
    <location>
        <begin position="49"/>
        <end position="72"/>
    </location>
</feature>
<evidence type="ECO:0000313" key="8">
    <source>
        <dbReference type="EMBL" id="MDT0444259.1"/>
    </source>
</evidence>
<dbReference type="Gene3D" id="1.20.1250.20">
    <property type="entry name" value="MFS general substrate transporter like domains"/>
    <property type="match status" value="1"/>
</dbReference>
<gene>
    <name evidence="8" type="ORF">RM779_16885</name>
</gene>
<feature type="transmembrane region" description="Helical" evidence="6">
    <location>
        <begin position="261"/>
        <end position="281"/>
    </location>
</feature>
<feature type="transmembrane region" description="Helical" evidence="6">
    <location>
        <begin position="317"/>
        <end position="341"/>
    </location>
</feature>
<evidence type="ECO:0000256" key="4">
    <source>
        <dbReference type="ARBA" id="ARBA00022989"/>
    </source>
</evidence>
<feature type="transmembrane region" description="Helical" evidence="6">
    <location>
        <begin position="79"/>
        <end position="99"/>
    </location>
</feature>
<feature type="domain" description="Major facilitator superfamily (MFS) profile" evidence="7">
    <location>
        <begin position="14"/>
        <end position="406"/>
    </location>
</feature>
<dbReference type="InterPro" id="IPR020846">
    <property type="entry name" value="MFS_dom"/>
</dbReference>
<feature type="transmembrane region" description="Helical" evidence="6">
    <location>
        <begin position="293"/>
        <end position="311"/>
    </location>
</feature>
<evidence type="ECO:0000313" key="9">
    <source>
        <dbReference type="Proteomes" id="UP001183615"/>
    </source>
</evidence>
<dbReference type="RefSeq" id="WP_311618525.1">
    <property type="nucleotide sequence ID" value="NZ_JAVREV010000008.1"/>
</dbReference>
<dbReference type="PANTHER" id="PTHR23513">
    <property type="entry name" value="INTEGRAL MEMBRANE EFFLUX PROTEIN-RELATED"/>
    <property type="match status" value="1"/>
</dbReference>
<proteinExistence type="predicted"/>
<dbReference type="Proteomes" id="UP001183615">
    <property type="component" value="Unassembled WGS sequence"/>
</dbReference>
<reference evidence="9" key="1">
    <citation type="submission" date="2023-07" db="EMBL/GenBank/DDBJ databases">
        <title>30 novel species of actinomycetes from the DSMZ collection.</title>
        <authorList>
            <person name="Nouioui I."/>
        </authorList>
    </citation>
    <scope>NUCLEOTIDE SEQUENCE [LARGE SCALE GENOMIC DNA]</scope>
    <source>
        <strain evidence="9">DSM 41886</strain>
    </source>
</reference>
<evidence type="ECO:0000259" key="7">
    <source>
        <dbReference type="PROSITE" id="PS50850"/>
    </source>
</evidence>
<organism evidence="8 9">
    <name type="scientific">Streptomyces johnsoniae</name>
    <dbReference type="NCBI Taxonomy" id="3075532"/>
    <lineage>
        <taxon>Bacteria</taxon>
        <taxon>Bacillati</taxon>
        <taxon>Actinomycetota</taxon>
        <taxon>Actinomycetes</taxon>
        <taxon>Kitasatosporales</taxon>
        <taxon>Streptomycetaceae</taxon>
        <taxon>Streptomyces</taxon>
    </lineage>
</organism>
<accession>A0ABU2S768</accession>
<evidence type="ECO:0000256" key="3">
    <source>
        <dbReference type="ARBA" id="ARBA00022692"/>
    </source>
</evidence>
<keyword evidence="5 6" id="KW-0472">Membrane</keyword>
<feature type="transmembrane region" description="Helical" evidence="6">
    <location>
        <begin position="380"/>
        <end position="398"/>
    </location>
</feature>
<dbReference type="PANTHER" id="PTHR23513:SF11">
    <property type="entry name" value="STAPHYLOFERRIN A TRANSPORTER"/>
    <property type="match status" value="1"/>
</dbReference>
<protein>
    <submittedName>
        <fullName evidence="8">MFS transporter</fullName>
    </submittedName>
</protein>
<dbReference type="InterPro" id="IPR036259">
    <property type="entry name" value="MFS_trans_sf"/>
</dbReference>
<keyword evidence="9" id="KW-1185">Reference proteome</keyword>
<evidence type="ECO:0000256" key="5">
    <source>
        <dbReference type="ARBA" id="ARBA00023136"/>
    </source>
</evidence>
<dbReference type="Pfam" id="PF07690">
    <property type="entry name" value="MFS_1"/>
    <property type="match status" value="1"/>
</dbReference>
<evidence type="ECO:0000256" key="6">
    <source>
        <dbReference type="SAM" id="Phobius"/>
    </source>
</evidence>
<feature type="transmembrane region" description="Helical" evidence="6">
    <location>
        <begin position="353"/>
        <end position="374"/>
    </location>
</feature>
<dbReference type="EMBL" id="JAVREV010000008">
    <property type="protein sequence ID" value="MDT0444259.1"/>
    <property type="molecule type" value="Genomic_DNA"/>
</dbReference>